<reference evidence="1" key="2">
    <citation type="journal article" date="2023" name="IMA Fungus">
        <title>Comparative genomic study of the Penicillium genus elucidates a diverse pangenome and 15 lateral gene transfer events.</title>
        <authorList>
            <person name="Petersen C."/>
            <person name="Sorensen T."/>
            <person name="Nielsen M.R."/>
            <person name="Sondergaard T.E."/>
            <person name="Sorensen J.L."/>
            <person name="Fitzpatrick D.A."/>
            <person name="Frisvad J.C."/>
            <person name="Nielsen K.L."/>
        </authorList>
    </citation>
    <scope>NUCLEOTIDE SEQUENCE</scope>
    <source>
        <strain evidence="1">IBT 30728</strain>
    </source>
</reference>
<dbReference type="EMBL" id="JAPWDQ010000005">
    <property type="protein sequence ID" value="KAJ5485559.1"/>
    <property type="molecule type" value="Genomic_DNA"/>
</dbReference>
<reference evidence="1" key="1">
    <citation type="submission" date="2022-12" db="EMBL/GenBank/DDBJ databases">
        <authorList>
            <person name="Petersen C."/>
        </authorList>
    </citation>
    <scope>NUCLEOTIDE SEQUENCE</scope>
    <source>
        <strain evidence="1">IBT 30728</strain>
    </source>
</reference>
<sequence length="163" mass="17588">MTGGLQRLVLKAAFLEHRVSDPAALQRRDEMAASPILVSSCHNARLGHPLRITAVSAPLTFLMKAGDNLLQCSVACSSSRLADSRAPDFNLTGSSIGTFSYTIMLRSNGGGMWTMDRAMLPTDRPTELATSSFGTLLELYSGTEAVVHCWFLLEVETADQASH</sequence>
<name>A0A9W9X723_9EURO</name>
<dbReference type="GeneID" id="81625398"/>
<gene>
    <name evidence="1" type="ORF">N7539_005547</name>
</gene>
<evidence type="ECO:0000313" key="1">
    <source>
        <dbReference type="EMBL" id="KAJ5485559.1"/>
    </source>
</evidence>
<dbReference type="AlphaFoldDB" id="A0A9W9X723"/>
<organism evidence="1 2">
    <name type="scientific">Penicillium diatomitis</name>
    <dbReference type="NCBI Taxonomy" id="2819901"/>
    <lineage>
        <taxon>Eukaryota</taxon>
        <taxon>Fungi</taxon>
        <taxon>Dikarya</taxon>
        <taxon>Ascomycota</taxon>
        <taxon>Pezizomycotina</taxon>
        <taxon>Eurotiomycetes</taxon>
        <taxon>Eurotiomycetidae</taxon>
        <taxon>Eurotiales</taxon>
        <taxon>Aspergillaceae</taxon>
        <taxon>Penicillium</taxon>
    </lineage>
</organism>
<comment type="caution">
    <text evidence="1">The sequence shown here is derived from an EMBL/GenBank/DDBJ whole genome shotgun (WGS) entry which is preliminary data.</text>
</comment>
<dbReference type="Proteomes" id="UP001148312">
    <property type="component" value="Unassembled WGS sequence"/>
</dbReference>
<protein>
    <submittedName>
        <fullName evidence="1">Uncharacterized protein</fullName>
    </submittedName>
</protein>
<accession>A0A9W9X723</accession>
<keyword evidence="2" id="KW-1185">Reference proteome</keyword>
<proteinExistence type="predicted"/>
<evidence type="ECO:0000313" key="2">
    <source>
        <dbReference type="Proteomes" id="UP001148312"/>
    </source>
</evidence>
<dbReference type="RefSeq" id="XP_056790343.1">
    <property type="nucleotide sequence ID" value="XM_056935149.1"/>
</dbReference>